<reference evidence="3 4" key="1">
    <citation type="journal article" date="2018" name="PLoS Genet.">
        <title>Population sequencing reveals clonal diversity and ancestral inbreeding in the grapevine cultivar Chardonnay.</title>
        <authorList>
            <person name="Roach M.J."/>
            <person name="Johnson D.L."/>
            <person name="Bohlmann J."/>
            <person name="van Vuuren H.J."/>
            <person name="Jones S.J."/>
            <person name="Pretorius I.S."/>
            <person name="Schmidt S.A."/>
            <person name="Borneman A.R."/>
        </authorList>
    </citation>
    <scope>NUCLEOTIDE SEQUENCE [LARGE SCALE GENOMIC DNA]</scope>
    <source>
        <strain evidence="4">cv. Chardonnay</strain>
        <tissue evidence="3">Leaf</tissue>
    </source>
</reference>
<feature type="signal peptide" evidence="2">
    <location>
        <begin position="1"/>
        <end position="16"/>
    </location>
</feature>
<protein>
    <submittedName>
        <fullName evidence="3">Putative clathrin assembly protein</fullName>
    </submittedName>
</protein>
<keyword evidence="1" id="KW-0812">Transmembrane</keyword>
<evidence type="ECO:0000256" key="2">
    <source>
        <dbReference type="SAM" id="SignalP"/>
    </source>
</evidence>
<proteinExistence type="predicted"/>
<organism evidence="3 4">
    <name type="scientific">Vitis vinifera</name>
    <name type="common">Grape</name>
    <dbReference type="NCBI Taxonomy" id="29760"/>
    <lineage>
        <taxon>Eukaryota</taxon>
        <taxon>Viridiplantae</taxon>
        <taxon>Streptophyta</taxon>
        <taxon>Embryophyta</taxon>
        <taxon>Tracheophyta</taxon>
        <taxon>Spermatophyta</taxon>
        <taxon>Magnoliopsida</taxon>
        <taxon>eudicotyledons</taxon>
        <taxon>Gunneridae</taxon>
        <taxon>Pentapetalae</taxon>
        <taxon>rosids</taxon>
        <taxon>Vitales</taxon>
        <taxon>Vitaceae</taxon>
        <taxon>Viteae</taxon>
        <taxon>Vitis</taxon>
    </lineage>
</organism>
<gene>
    <name evidence="3" type="primary">VvCHDp001024_6</name>
    <name evidence="3" type="ORF">CK203_052228</name>
</gene>
<sequence length="153" mass="17610">MFSILIASLILELRRGNVWRRDTEELEEGTWSHQGQHYCRLAKVNSDYKLGIVFCRNWTLPLLRPQIMLSAQQKKNTLEVGPTDPKWNYGNDMFCNGFQREKKSINMGLIINLFLFAAIFSAISATRPRADVAYCIHALARRLSKTHNWAVGP</sequence>
<keyword evidence="1" id="KW-0472">Membrane</keyword>
<dbReference type="Proteomes" id="UP000288805">
    <property type="component" value="Unassembled WGS sequence"/>
</dbReference>
<evidence type="ECO:0000313" key="4">
    <source>
        <dbReference type="Proteomes" id="UP000288805"/>
    </source>
</evidence>
<feature type="transmembrane region" description="Helical" evidence="1">
    <location>
        <begin position="107"/>
        <end position="125"/>
    </location>
</feature>
<name>A0A438GPM5_VITVI</name>
<evidence type="ECO:0000313" key="3">
    <source>
        <dbReference type="EMBL" id="RVW74128.1"/>
    </source>
</evidence>
<feature type="chain" id="PRO_5018999037" evidence="2">
    <location>
        <begin position="17"/>
        <end position="153"/>
    </location>
</feature>
<keyword evidence="1" id="KW-1133">Transmembrane helix</keyword>
<accession>A0A438GPM5</accession>
<dbReference type="EMBL" id="QGNW01000376">
    <property type="protein sequence ID" value="RVW74128.1"/>
    <property type="molecule type" value="Genomic_DNA"/>
</dbReference>
<keyword evidence="2" id="KW-0732">Signal</keyword>
<dbReference type="AlphaFoldDB" id="A0A438GPM5"/>
<evidence type="ECO:0000256" key="1">
    <source>
        <dbReference type="SAM" id="Phobius"/>
    </source>
</evidence>
<comment type="caution">
    <text evidence="3">The sequence shown here is derived from an EMBL/GenBank/DDBJ whole genome shotgun (WGS) entry which is preliminary data.</text>
</comment>